<evidence type="ECO:0000259" key="8">
    <source>
        <dbReference type="PROSITE" id="PS50893"/>
    </source>
</evidence>
<dbReference type="CDD" id="cd18584">
    <property type="entry name" value="ABC_6TM_AarD_CydD"/>
    <property type="match status" value="1"/>
</dbReference>
<dbReference type="SUPFAM" id="SSF90123">
    <property type="entry name" value="ABC transporter transmembrane region"/>
    <property type="match status" value="1"/>
</dbReference>
<dbReference type="Proteomes" id="UP001629244">
    <property type="component" value="Unassembled WGS sequence"/>
</dbReference>
<dbReference type="EMBL" id="JBELQC010000001">
    <property type="protein sequence ID" value="MFL9839763.1"/>
    <property type="molecule type" value="Genomic_DNA"/>
</dbReference>
<dbReference type="Pfam" id="PF00664">
    <property type="entry name" value="ABC_membrane"/>
    <property type="match status" value="1"/>
</dbReference>
<comment type="caution">
    <text evidence="10">The sequence shown here is derived from an EMBL/GenBank/DDBJ whole genome shotgun (WGS) entry which is preliminary data.</text>
</comment>
<dbReference type="SUPFAM" id="SSF52540">
    <property type="entry name" value="P-loop containing nucleoside triphosphate hydrolases"/>
    <property type="match status" value="1"/>
</dbReference>
<evidence type="ECO:0000313" key="10">
    <source>
        <dbReference type="EMBL" id="MFL9839763.1"/>
    </source>
</evidence>
<comment type="subcellular location">
    <subcellularLocation>
        <location evidence="1">Cell membrane</location>
        <topology evidence="1">Multi-pass membrane protein</topology>
    </subcellularLocation>
</comment>
<feature type="domain" description="ABC transporter" evidence="8">
    <location>
        <begin position="316"/>
        <end position="511"/>
    </location>
</feature>
<dbReference type="GO" id="GO:0005524">
    <property type="term" value="F:ATP binding"/>
    <property type="evidence" value="ECO:0007669"/>
    <property type="project" value="UniProtKB-KW"/>
</dbReference>
<evidence type="ECO:0000256" key="6">
    <source>
        <dbReference type="ARBA" id="ARBA00023136"/>
    </source>
</evidence>
<dbReference type="PROSITE" id="PS00211">
    <property type="entry name" value="ABC_TRANSPORTER_1"/>
    <property type="match status" value="1"/>
</dbReference>
<proteinExistence type="predicted"/>
<name>A0ABW8YKT7_9SPHN</name>
<feature type="transmembrane region" description="Helical" evidence="7">
    <location>
        <begin position="220"/>
        <end position="253"/>
    </location>
</feature>
<dbReference type="Pfam" id="PF00005">
    <property type="entry name" value="ABC_tran"/>
    <property type="match status" value="1"/>
</dbReference>
<feature type="domain" description="ABC transmembrane type-1" evidence="9">
    <location>
        <begin position="12"/>
        <end position="290"/>
    </location>
</feature>
<feature type="transmembrane region" description="Helical" evidence="7">
    <location>
        <begin position="141"/>
        <end position="162"/>
    </location>
</feature>
<evidence type="ECO:0000256" key="1">
    <source>
        <dbReference type="ARBA" id="ARBA00004651"/>
    </source>
</evidence>
<dbReference type="Gene3D" id="3.40.50.300">
    <property type="entry name" value="P-loop containing nucleotide triphosphate hydrolases"/>
    <property type="match status" value="1"/>
</dbReference>
<dbReference type="InterPro" id="IPR003593">
    <property type="entry name" value="AAA+_ATPase"/>
</dbReference>
<keyword evidence="11" id="KW-1185">Reference proteome</keyword>
<dbReference type="SMART" id="SM00382">
    <property type="entry name" value="AAA"/>
    <property type="match status" value="1"/>
</dbReference>
<dbReference type="Gene3D" id="1.20.1560.10">
    <property type="entry name" value="ABC transporter type 1, transmembrane domain"/>
    <property type="match status" value="1"/>
</dbReference>
<keyword evidence="4 10" id="KW-0067">ATP-binding</keyword>
<evidence type="ECO:0000256" key="3">
    <source>
        <dbReference type="ARBA" id="ARBA00022741"/>
    </source>
</evidence>
<sequence length="511" mass="52721">MRTRERSGGWWLVDIAGAGLFAWGLAAAIGGLVDGTGLASHAVVTMLAGGAVRGGSVWAAQARAAAGAQRKVAPLRVALHRRLLAGALPRAVPIGESAAIAIDHADRIEAHAARFLPVRLAATAGPLLVAILVAFASPVAAAILVATLVPFVLGMILAGTMARRAADAQLRALEQLSELFVERLRALAIIRHFGAGDRITRQVGAATAATAQRTLSVLRVAFLSSAILEFFAALSVALVAVYCGFALLGILPFPVPETLTFREALFALAMAPEFYLPMRRLAAAYHEKQLGEAAHAVIDPLLADPPPAVAPPPYAGLTAEALEIAWPGARIGPVSFALGRTGMVALTGPTGSGKTSLLAACAGQVATAGGSVVAIDPADIAWAAQRPLILPGSLRDNLTLARPDAGDAEVVEVCHRVGLDRLLVTRAEGLDLALDHHGSGLSGGERRRLALARALLSSRPLLLCDEPTADLDAASAAHITALLRDIARTHAVLVATHDQALAAVADRVVAL</sequence>
<keyword evidence="5 7" id="KW-1133">Transmembrane helix</keyword>
<gene>
    <name evidence="10" type="ORF">ABS767_02200</name>
</gene>
<feature type="transmembrane region" description="Helical" evidence="7">
    <location>
        <begin position="39"/>
        <end position="60"/>
    </location>
</feature>
<dbReference type="InterPro" id="IPR039421">
    <property type="entry name" value="Type_1_exporter"/>
</dbReference>
<dbReference type="PROSITE" id="PS50929">
    <property type="entry name" value="ABC_TM1F"/>
    <property type="match status" value="1"/>
</dbReference>
<keyword evidence="3" id="KW-0547">Nucleotide-binding</keyword>
<dbReference type="PROSITE" id="PS50893">
    <property type="entry name" value="ABC_TRANSPORTER_2"/>
    <property type="match status" value="1"/>
</dbReference>
<keyword evidence="6 7" id="KW-0472">Membrane</keyword>
<reference evidence="10 11" key="1">
    <citation type="submission" date="2024-06" db="EMBL/GenBank/DDBJ databases">
        <authorList>
            <person name="Kaempfer P."/>
            <person name="Viver T."/>
        </authorList>
    </citation>
    <scope>NUCLEOTIDE SEQUENCE [LARGE SCALE GENOMIC DNA]</scope>
    <source>
        <strain evidence="10 11">ST-64</strain>
    </source>
</reference>
<keyword evidence="2 7" id="KW-0812">Transmembrane</keyword>
<dbReference type="PANTHER" id="PTHR24221">
    <property type="entry name" value="ATP-BINDING CASSETTE SUB-FAMILY B"/>
    <property type="match status" value="1"/>
</dbReference>
<evidence type="ECO:0000256" key="2">
    <source>
        <dbReference type="ARBA" id="ARBA00022692"/>
    </source>
</evidence>
<evidence type="ECO:0000256" key="4">
    <source>
        <dbReference type="ARBA" id="ARBA00022840"/>
    </source>
</evidence>
<dbReference type="InterPro" id="IPR011527">
    <property type="entry name" value="ABC1_TM_dom"/>
</dbReference>
<dbReference type="InterPro" id="IPR027417">
    <property type="entry name" value="P-loop_NTPase"/>
</dbReference>
<dbReference type="PANTHER" id="PTHR24221:SF261">
    <property type="entry name" value="GLUTATHIONE_L-CYSTEINE TRANSPORT SYSTEM ATP-BINDING_PERMEASE PROTEIN CYDD"/>
    <property type="match status" value="1"/>
</dbReference>
<feature type="transmembrane region" description="Helical" evidence="7">
    <location>
        <begin position="12"/>
        <end position="33"/>
    </location>
</feature>
<evidence type="ECO:0000259" key="9">
    <source>
        <dbReference type="PROSITE" id="PS50929"/>
    </source>
</evidence>
<accession>A0ABW8YKT7</accession>
<feature type="transmembrane region" description="Helical" evidence="7">
    <location>
        <begin position="116"/>
        <end position="135"/>
    </location>
</feature>
<evidence type="ECO:0000256" key="7">
    <source>
        <dbReference type="SAM" id="Phobius"/>
    </source>
</evidence>
<evidence type="ECO:0000313" key="11">
    <source>
        <dbReference type="Proteomes" id="UP001629244"/>
    </source>
</evidence>
<evidence type="ECO:0000256" key="5">
    <source>
        <dbReference type="ARBA" id="ARBA00022989"/>
    </source>
</evidence>
<dbReference type="RefSeq" id="WP_408076729.1">
    <property type="nucleotide sequence ID" value="NZ_JBELQC010000001.1"/>
</dbReference>
<dbReference type="InterPro" id="IPR036640">
    <property type="entry name" value="ABC1_TM_sf"/>
</dbReference>
<dbReference type="InterPro" id="IPR017871">
    <property type="entry name" value="ABC_transporter-like_CS"/>
</dbReference>
<protein>
    <submittedName>
        <fullName evidence="10">ATP-binding cassette domain-containing protein</fullName>
    </submittedName>
</protein>
<dbReference type="InterPro" id="IPR003439">
    <property type="entry name" value="ABC_transporter-like_ATP-bd"/>
</dbReference>
<organism evidence="10 11">
    <name type="scientific">Sphingomonas plantiphila</name>
    <dbReference type="NCBI Taxonomy" id="3163295"/>
    <lineage>
        <taxon>Bacteria</taxon>
        <taxon>Pseudomonadati</taxon>
        <taxon>Pseudomonadota</taxon>
        <taxon>Alphaproteobacteria</taxon>
        <taxon>Sphingomonadales</taxon>
        <taxon>Sphingomonadaceae</taxon>
        <taxon>Sphingomonas</taxon>
    </lineage>
</organism>